<dbReference type="Proteomes" id="UP001162164">
    <property type="component" value="Unassembled WGS sequence"/>
</dbReference>
<evidence type="ECO:0000256" key="4">
    <source>
        <dbReference type="ARBA" id="ARBA00023128"/>
    </source>
</evidence>
<keyword evidence="8" id="KW-1185">Reference proteome</keyword>
<keyword evidence="5 6" id="KW-0472">Membrane</keyword>
<evidence type="ECO:0000256" key="3">
    <source>
        <dbReference type="ARBA" id="ARBA00022989"/>
    </source>
</evidence>
<dbReference type="PRINTS" id="PR01821">
    <property type="entry name" value="DAPIT"/>
</dbReference>
<gene>
    <name evidence="7" type="ORF">NQ317_014399</name>
</gene>
<evidence type="ECO:0000256" key="5">
    <source>
        <dbReference type="ARBA" id="ARBA00023136"/>
    </source>
</evidence>
<dbReference type="InterPro" id="IPR009125">
    <property type="entry name" value="ATPMK"/>
</dbReference>
<keyword evidence="2 6" id="KW-0812">Transmembrane</keyword>
<dbReference type="PANTHER" id="PTHR34038">
    <property type="entry name" value="ATP SYNTHASE MEMBRANE SUBUNIT DAPIT, MITOCHONDRIAL"/>
    <property type="match status" value="1"/>
</dbReference>
<organism evidence="7 8">
    <name type="scientific">Molorchus minor</name>
    <dbReference type="NCBI Taxonomy" id="1323400"/>
    <lineage>
        <taxon>Eukaryota</taxon>
        <taxon>Metazoa</taxon>
        <taxon>Ecdysozoa</taxon>
        <taxon>Arthropoda</taxon>
        <taxon>Hexapoda</taxon>
        <taxon>Insecta</taxon>
        <taxon>Pterygota</taxon>
        <taxon>Neoptera</taxon>
        <taxon>Endopterygota</taxon>
        <taxon>Coleoptera</taxon>
        <taxon>Polyphaga</taxon>
        <taxon>Cucujiformia</taxon>
        <taxon>Chrysomeloidea</taxon>
        <taxon>Cerambycidae</taxon>
        <taxon>Lamiinae</taxon>
        <taxon>Monochamini</taxon>
        <taxon>Molorchus</taxon>
    </lineage>
</organism>
<dbReference type="PANTHER" id="PTHR34038:SF1">
    <property type="entry name" value="ATP SYNTHASE MEMBRANE SUBUNIT K, MITOCHONDRIAL"/>
    <property type="match status" value="1"/>
</dbReference>
<feature type="transmembrane region" description="Helical" evidence="6">
    <location>
        <begin position="95"/>
        <end position="114"/>
    </location>
</feature>
<sequence>MAEGHEPYDDPSLKGVSRYFNNKTIKGRANVCIVNDRKKSIIFILDFISLFEVRLLALSGKVAKKTMAGGDANVDSSKLSGISKIFNGQTVRGRAHVAMATYASVGLLIAYFALKPKSKK</sequence>
<evidence type="ECO:0000313" key="8">
    <source>
        <dbReference type="Proteomes" id="UP001162164"/>
    </source>
</evidence>
<evidence type="ECO:0000256" key="1">
    <source>
        <dbReference type="ARBA" id="ARBA00004304"/>
    </source>
</evidence>
<keyword evidence="3 6" id="KW-1133">Transmembrane helix</keyword>
<comment type="subcellular location">
    <subcellularLocation>
        <location evidence="1">Mitochondrion membrane</location>
        <topology evidence="1">Single-pass membrane protein</topology>
    </subcellularLocation>
</comment>
<evidence type="ECO:0000313" key="7">
    <source>
        <dbReference type="EMBL" id="KAJ8985746.1"/>
    </source>
</evidence>
<comment type="caution">
    <text evidence="7">The sequence shown here is derived from an EMBL/GenBank/DDBJ whole genome shotgun (WGS) entry which is preliminary data.</text>
</comment>
<protein>
    <recommendedName>
        <fullName evidence="9">Up-regulated during skeletal muscle growth protein 5</fullName>
    </recommendedName>
</protein>
<dbReference type="Pfam" id="PF14960">
    <property type="entry name" value="ATP_synth_reg"/>
    <property type="match status" value="2"/>
</dbReference>
<evidence type="ECO:0008006" key="9">
    <source>
        <dbReference type="Google" id="ProtNLM"/>
    </source>
</evidence>
<keyword evidence="4" id="KW-0496">Mitochondrion</keyword>
<proteinExistence type="predicted"/>
<reference evidence="7" key="1">
    <citation type="journal article" date="2023" name="Insect Mol. Biol.">
        <title>Genome sequencing provides insights into the evolution of gene families encoding plant cell wall-degrading enzymes in longhorned beetles.</title>
        <authorList>
            <person name="Shin N.R."/>
            <person name="Okamura Y."/>
            <person name="Kirsch R."/>
            <person name="Pauchet Y."/>
        </authorList>
    </citation>
    <scope>NUCLEOTIDE SEQUENCE</scope>
    <source>
        <strain evidence="7">MMC_N1</strain>
    </source>
</reference>
<evidence type="ECO:0000256" key="2">
    <source>
        <dbReference type="ARBA" id="ARBA00022692"/>
    </source>
</evidence>
<name>A0ABQ9K560_9CUCU</name>
<evidence type="ECO:0000256" key="6">
    <source>
        <dbReference type="SAM" id="Phobius"/>
    </source>
</evidence>
<accession>A0ABQ9K560</accession>
<dbReference type="EMBL" id="JAPWTJ010000009">
    <property type="protein sequence ID" value="KAJ8985746.1"/>
    <property type="molecule type" value="Genomic_DNA"/>
</dbReference>